<feature type="region of interest" description="Disordered" evidence="1">
    <location>
        <begin position="1"/>
        <end position="35"/>
    </location>
</feature>
<feature type="compositionally biased region" description="Basic residues" evidence="1">
    <location>
        <begin position="25"/>
        <end position="35"/>
    </location>
</feature>
<keyword evidence="3" id="KW-1185">Reference proteome</keyword>
<accession>A0A5J5AJA9</accession>
<protein>
    <submittedName>
        <fullName evidence="2">Uncharacterized protein</fullName>
    </submittedName>
</protein>
<evidence type="ECO:0000313" key="3">
    <source>
        <dbReference type="Proteomes" id="UP000325577"/>
    </source>
</evidence>
<feature type="region of interest" description="Disordered" evidence="1">
    <location>
        <begin position="95"/>
        <end position="120"/>
    </location>
</feature>
<dbReference type="AlphaFoldDB" id="A0A5J5AJA9"/>
<feature type="region of interest" description="Disordered" evidence="1">
    <location>
        <begin position="302"/>
        <end position="321"/>
    </location>
</feature>
<evidence type="ECO:0000256" key="1">
    <source>
        <dbReference type="SAM" id="MobiDB-lite"/>
    </source>
</evidence>
<proteinExistence type="predicted"/>
<sequence length="321" mass="35727">MAAKRAARPVQQNPTDWAQKVNKERPRKRRPVTGKKARFNETIVVDTCREDSFLAQRKEAQLVKATGPIKGQASCWVVSQKAQLRAPIEVGKEDNVRLGEGSEREKERGKEKGKAQLKGDGESQTLRFLGCDQSVQPQFQGQTWAGPSTACWGDRNSDRESSEEIGGILVRNLECGRTEADHMTVKVREVRVWGSSTEGQNNDKEGSSYLATSEEGFDKETESGTATSDSCEFLSDTNLGFMQIGDQVQTEKAEWEYESEQTTPTQDQTLWEGNQIVEFGEEAEIVLLDCEPLATLPPDLERQRQKKALSCPDGYCAESKG</sequence>
<name>A0A5J5AJA9_9ASTE</name>
<dbReference type="Proteomes" id="UP000325577">
    <property type="component" value="Linkage Group LG2"/>
</dbReference>
<feature type="region of interest" description="Disordered" evidence="1">
    <location>
        <begin position="139"/>
        <end position="163"/>
    </location>
</feature>
<feature type="region of interest" description="Disordered" evidence="1">
    <location>
        <begin position="195"/>
        <end position="229"/>
    </location>
</feature>
<dbReference type="EMBL" id="CM018043">
    <property type="protein sequence ID" value="KAA8531125.1"/>
    <property type="molecule type" value="Genomic_DNA"/>
</dbReference>
<evidence type="ECO:0000313" key="2">
    <source>
        <dbReference type="EMBL" id="KAA8531125.1"/>
    </source>
</evidence>
<organism evidence="2 3">
    <name type="scientific">Nyssa sinensis</name>
    <dbReference type="NCBI Taxonomy" id="561372"/>
    <lineage>
        <taxon>Eukaryota</taxon>
        <taxon>Viridiplantae</taxon>
        <taxon>Streptophyta</taxon>
        <taxon>Embryophyta</taxon>
        <taxon>Tracheophyta</taxon>
        <taxon>Spermatophyta</taxon>
        <taxon>Magnoliopsida</taxon>
        <taxon>eudicotyledons</taxon>
        <taxon>Gunneridae</taxon>
        <taxon>Pentapetalae</taxon>
        <taxon>asterids</taxon>
        <taxon>Cornales</taxon>
        <taxon>Nyssaceae</taxon>
        <taxon>Nyssa</taxon>
    </lineage>
</organism>
<reference evidence="2 3" key="1">
    <citation type="submission" date="2019-09" db="EMBL/GenBank/DDBJ databases">
        <title>A chromosome-level genome assembly of the Chinese tupelo Nyssa sinensis.</title>
        <authorList>
            <person name="Yang X."/>
            <person name="Kang M."/>
            <person name="Yang Y."/>
            <person name="Xiong H."/>
            <person name="Wang M."/>
            <person name="Zhang Z."/>
            <person name="Wang Z."/>
            <person name="Wu H."/>
            <person name="Ma T."/>
            <person name="Liu J."/>
            <person name="Xi Z."/>
        </authorList>
    </citation>
    <scope>NUCLEOTIDE SEQUENCE [LARGE SCALE GENOMIC DNA]</scope>
    <source>
        <strain evidence="2">J267</strain>
        <tissue evidence="2">Leaf</tissue>
    </source>
</reference>
<gene>
    <name evidence="2" type="ORF">F0562_005834</name>
</gene>